<dbReference type="InterPro" id="IPR023828">
    <property type="entry name" value="Peptidase_S8_Ser-AS"/>
</dbReference>
<feature type="signal peptide" evidence="4">
    <location>
        <begin position="1"/>
        <end position="27"/>
    </location>
</feature>
<dbReference type="Gene3D" id="3.40.50.200">
    <property type="entry name" value="Peptidase S8/S53 domain"/>
    <property type="match status" value="2"/>
</dbReference>
<accession>A0ABW5LWZ6</accession>
<dbReference type="PROSITE" id="PS00138">
    <property type="entry name" value="SUBTILASE_SER"/>
    <property type="match status" value="1"/>
</dbReference>
<keyword evidence="4" id="KW-0732">Signal</keyword>
<dbReference type="InterPro" id="IPR036852">
    <property type="entry name" value="Peptidase_S8/S53_dom_sf"/>
</dbReference>
<gene>
    <name evidence="6" type="ORF">ACFSUS_01600</name>
</gene>
<dbReference type="RefSeq" id="WP_381518137.1">
    <property type="nucleotide sequence ID" value="NZ_JBHULN010000001.1"/>
</dbReference>
<dbReference type="EMBL" id="JBHULN010000001">
    <property type="protein sequence ID" value="MFD2569307.1"/>
    <property type="molecule type" value="Genomic_DNA"/>
</dbReference>
<keyword evidence="2" id="KW-0378">Hydrolase</keyword>
<feature type="chain" id="PRO_5047344964" evidence="4">
    <location>
        <begin position="28"/>
        <end position="880"/>
    </location>
</feature>
<dbReference type="InterPro" id="IPR000209">
    <property type="entry name" value="Peptidase_S8/S53_dom"/>
</dbReference>
<sequence length="880" mass="92266">MLQTLRSRCATGLVALGLLCQPTLSNAQIPDKKAVKAAKISSALLGVQQNGLPNNAAPVAGLKTLNLFQTSGNTIAIEALAVPGQDGRALLTELQALGLARGVVFKQQVSGYLPMDKLSELENVPTLKFARPVYKPIHNVGAVTSQGDVAMRSNAARTTYGVSGAGVKVGILSDSYNNLGGAPGGVASGDLPDNVEVLADLSDQSGSDEGRAMAELIHDVAPGSPLAFHTAFESALDFAQGIRDLAAAGCKIITDDIFYFAEPFFQDGPIAQAVDEVVNSNGVTYFSSAGNAGRSSYQSQFQSTPFRDPRYDAGTYSAHNFSNGDRFQSLVVPPGAEVIISFQWDDPFYSVSGGAGAQTDMDLLVYSGGLLVSGAFDSNVGADPVEVFGFTNTLGFPIVVDLVLVKYAGPDPSIIKWVNFGSSVTTEYDTKSSTTVGHANSTRAIAVGAAPFYNTPAFSSTLTTATIEPFSSAGGTPILFDINGQRLSQPIVRQKPEITAVDGTNTTFFVADSRSDPDDFPNFFGTSAAAPHAAAVAALMQEKASNNLSSSTILSILEQTALDMNDPATPGFDTGFDFGTGYGFIQADKALKAVSDQLPAPLSITGVTTVSCVTVTAGLRTVTFAPQYAGPNGQPITFSVVNEILPTTDPGPYTINLYTDNPVITLKATQPGTPGEASFAYNWLAACDNTASGPDPGVFAITGVTTVSCTVASAGQRTLTFTPQYSGQNGQAITFLVVNETLPTTNPGPYSLNLYTDNPVITLKATQAGTEGEVSYTYNWLVTCGANGARRGAEPVAGLQVRVLGNPVAKENAEIEISGVLGRLVKIELMDTQGRVFEQRIIDQAAPIERINLPINDRKGLVLLNVRAGTEHKAIKLVKH</sequence>
<evidence type="ECO:0000256" key="2">
    <source>
        <dbReference type="ARBA" id="ARBA00022801"/>
    </source>
</evidence>
<evidence type="ECO:0000256" key="4">
    <source>
        <dbReference type="SAM" id="SignalP"/>
    </source>
</evidence>
<evidence type="ECO:0000259" key="5">
    <source>
        <dbReference type="Pfam" id="PF00082"/>
    </source>
</evidence>
<keyword evidence="7" id="KW-1185">Reference proteome</keyword>
<dbReference type="CDD" id="cd05562">
    <property type="entry name" value="Peptidases_S53_like"/>
    <property type="match status" value="1"/>
</dbReference>
<feature type="domain" description="Peptidase S8/S53" evidence="5">
    <location>
        <begin position="432"/>
        <end position="583"/>
    </location>
</feature>
<keyword evidence="3" id="KW-0720">Serine protease</keyword>
<evidence type="ECO:0000313" key="6">
    <source>
        <dbReference type="EMBL" id="MFD2569307.1"/>
    </source>
</evidence>
<proteinExistence type="predicted"/>
<evidence type="ECO:0000256" key="3">
    <source>
        <dbReference type="ARBA" id="ARBA00022825"/>
    </source>
</evidence>
<dbReference type="InterPro" id="IPR034075">
    <property type="entry name" value="Glr3161-like_dom"/>
</dbReference>
<evidence type="ECO:0000256" key="1">
    <source>
        <dbReference type="ARBA" id="ARBA00022670"/>
    </source>
</evidence>
<dbReference type="Pfam" id="PF00082">
    <property type="entry name" value="Peptidase_S8"/>
    <property type="match status" value="1"/>
</dbReference>
<name>A0ABW5LWZ6_9BACT</name>
<organism evidence="6 7">
    <name type="scientific">Spirosoma soli</name>
    <dbReference type="NCBI Taxonomy" id="1770529"/>
    <lineage>
        <taxon>Bacteria</taxon>
        <taxon>Pseudomonadati</taxon>
        <taxon>Bacteroidota</taxon>
        <taxon>Cytophagia</taxon>
        <taxon>Cytophagales</taxon>
        <taxon>Cytophagaceae</taxon>
        <taxon>Spirosoma</taxon>
    </lineage>
</organism>
<evidence type="ECO:0000313" key="7">
    <source>
        <dbReference type="Proteomes" id="UP001597469"/>
    </source>
</evidence>
<dbReference type="SUPFAM" id="SSF52743">
    <property type="entry name" value="Subtilisin-like"/>
    <property type="match status" value="1"/>
</dbReference>
<protein>
    <submittedName>
        <fullName evidence="6">S8 family serine peptidase</fullName>
    </submittedName>
</protein>
<keyword evidence="1" id="KW-0645">Protease</keyword>
<reference evidence="7" key="1">
    <citation type="journal article" date="2019" name="Int. J. Syst. Evol. Microbiol.">
        <title>The Global Catalogue of Microorganisms (GCM) 10K type strain sequencing project: providing services to taxonomists for standard genome sequencing and annotation.</title>
        <authorList>
            <consortium name="The Broad Institute Genomics Platform"/>
            <consortium name="The Broad Institute Genome Sequencing Center for Infectious Disease"/>
            <person name="Wu L."/>
            <person name="Ma J."/>
        </authorList>
    </citation>
    <scope>NUCLEOTIDE SEQUENCE [LARGE SCALE GENOMIC DNA]</scope>
    <source>
        <strain evidence="7">KCTC 42805</strain>
    </source>
</reference>
<dbReference type="Proteomes" id="UP001597469">
    <property type="component" value="Unassembled WGS sequence"/>
</dbReference>
<comment type="caution">
    <text evidence="6">The sequence shown here is derived from an EMBL/GenBank/DDBJ whole genome shotgun (WGS) entry which is preliminary data.</text>
</comment>